<dbReference type="InterPro" id="IPR011034">
    <property type="entry name" value="Formyl_transferase-like_C_sf"/>
</dbReference>
<dbReference type="Gene3D" id="3.10.25.10">
    <property type="entry name" value="Formyl transferase, C-terminal domain"/>
    <property type="match status" value="1"/>
</dbReference>
<sequence>MKKLNIVFMGTPDFAVPSLEKLIENEAFNVSLVVTQPDKPAGRGRKLKSPPVKLVAEKYGIPVLQPERVKENEKLFEKLKEIAPDFIVVAAYGKILPKELLEIPKIAPVNVHASLLPKYRGASPIQSALLNGEDKTGVTIMRITEKLDSGDIYIQEETPISIDDTAQTLHDRLAVMGGSLLVRALPLIASGKLKPVPQNDSEATYCAQIKKEDGKIDWRDTAENIFNKVRAFTPWPSAFTHFNGKLLKITKTLPVEGQDKPGIVVDIDREGFYVGTGEGLLKILMVKPEGKREMSAGDFVRGYRLKTGDNLGEER</sequence>
<dbReference type="PANTHER" id="PTHR11138">
    <property type="entry name" value="METHIONYL-TRNA FORMYLTRANSFERASE"/>
    <property type="match status" value="1"/>
</dbReference>
<evidence type="ECO:0000313" key="12">
    <source>
        <dbReference type="Proteomes" id="UP000187408"/>
    </source>
</evidence>
<dbReference type="PANTHER" id="PTHR11138:SF5">
    <property type="entry name" value="METHIONYL-TRNA FORMYLTRANSFERASE, MITOCHONDRIAL"/>
    <property type="match status" value="1"/>
</dbReference>
<evidence type="ECO:0000256" key="3">
    <source>
        <dbReference type="ARBA" id="ARBA00012261"/>
    </source>
</evidence>
<dbReference type="CDD" id="cd08646">
    <property type="entry name" value="FMT_core_Met-tRNA-FMT_N"/>
    <property type="match status" value="1"/>
</dbReference>
<dbReference type="RefSeq" id="WP_076713654.1">
    <property type="nucleotide sequence ID" value="NZ_MOEN01000052.1"/>
</dbReference>
<dbReference type="InterPro" id="IPR036477">
    <property type="entry name" value="Formyl_transf_N_sf"/>
</dbReference>
<dbReference type="SUPFAM" id="SSF50486">
    <property type="entry name" value="FMT C-terminal domain-like"/>
    <property type="match status" value="1"/>
</dbReference>
<dbReference type="GO" id="GO:0005829">
    <property type="term" value="C:cytosol"/>
    <property type="evidence" value="ECO:0007669"/>
    <property type="project" value="TreeGrafter"/>
</dbReference>
<feature type="binding site" evidence="8">
    <location>
        <begin position="114"/>
        <end position="117"/>
    </location>
    <ligand>
        <name>(6S)-5,6,7,8-tetrahydrofolate</name>
        <dbReference type="ChEBI" id="CHEBI:57453"/>
    </ligand>
</feature>
<evidence type="ECO:0000256" key="1">
    <source>
        <dbReference type="ARBA" id="ARBA00002606"/>
    </source>
</evidence>
<gene>
    <name evidence="8" type="primary">fmt</name>
    <name evidence="11" type="ORF">BLW93_08495</name>
</gene>
<dbReference type="HAMAP" id="MF_00182">
    <property type="entry name" value="Formyl_trans"/>
    <property type="match status" value="1"/>
</dbReference>
<evidence type="ECO:0000313" key="11">
    <source>
        <dbReference type="EMBL" id="OMH39836.1"/>
    </source>
</evidence>
<evidence type="ECO:0000256" key="5">
    <source>
        <dbReference type="ARBA" id="ARBA00022679"/>
    </source>
</evidence>
<feature type="domain" description="Formyl transferase C-terminal" evidence="10">
    <location>
        <begin position="208"/>
        <end position="304"/>
    </location>
</feature>
<dbReference type="STRING" id="1914305.BLW93_08495"/>
<evidence type="ECO:0000256" key="2">
    <source>
        <dbReference type="ARBA" id="ARBA00010699"/>
    </source>
</evidence>
<keyword evidence="5 8" id="KW-0808">Transferase</keyword>
<dbReference type="InterPro" id="IPR041711">
    <property type="entry name" value="Met-tRNA-FMT_N"/>
</dbReference>
<evidence type="ECO:0000256" key="4">
    <source>
        <dbReference type="ARBA" id="ARBA00016014"/>
    </source>
</evidence>
<dbReference type="OrthoDB" id="9802815at2"/>
<comment type="caution">
    <text evidence="11">The sequence shown here is derived from an EMBL/GenBank/DDBJ whole genome shotgun (WGS) entry which is preliminary data.</text>
</comment>
<evidence type="ECO:0000256" key="8">
    <source>
        <dbReference type="HAMAP-Rule" id="MF_00182"/>
    </source>
</evidence>
<dbReference type="Pfam" id="PF02911">
    <property type="entry name" value="Formyl_trans_C"/>
    <property type="match status" value="1"/>
</dbReference>
<comment type="function">
    <text evidence="1 8">Attaches a formyl group to the free amino group of methionyl-tRNA(fMet). The formyl group appears to play a dual role in the initiator identity of N-formylmethionyl-tRNA by promoting its recognition by IF2 and preventing the misappropriation of this tRNA by the elongation apparatus.</text>
</comment>
<comment type="catalytic activity">
    <reaction evidence="7 8">
        <text>L-methionyl-tRNA(fMet) + (6R)-10-formyltetrahydrofolate = N-formyl-L-methionyl-tRNA(fMet) + (6S)-5,6,7,8-tetrahydrofolate + H(+)</text>
        <dbReference type="Rhea" id="RHEA:24380"/>
        <dbReference type="Rhea" id="RHEA-COMP:9952"/>
        <dbReference type="Rhea" id="RHEA-COMP:9953"/>
        <dbReference type="ChEBI" id="CHEBI:15378"/>
        <dbReference type="ChEBI" id="CHEBI:57453"/>
        <dbReference type="ChEBI" id="CHEBI:78530"/>
        <dbReference type="ChEBI" id="CHEBI:78844"/>
        <dbReference type="ChEBI" id="CHEBI:195366"/>
        <dbReference type="EC" id="2.1.2.9"/>
    </reaction>
</comment>
<name>A0A1R1MJB2_9BACT</name>
<comment type="similarity">
    <text evidence="2 8">Belongs to the Fmt family.</text>
</comment>
<keyword evidence="12" id="KW-1185">Reference proteome</keyword>
<dbReference type="InterPro" id="IPR002376">
    <property type="entry name" value="Formyl_transf_N"/>
</dbReference>
<dbReference type="EC" id="2.1.2.9" evidence="3 8"/>
<evidence type="ECO:0000256" key="6">
    <source>
        <dbReference type="ARBA" id="ARBA00022917"/>
    </source>
</evidence>
<dbReference type="NCBIfam" id="TIGR00460">
    <property type="entry name" value="fmt"/>
    <property type="match status" value="1"/>
</dbReference>
<evidence type="ECO:0000259" key="9">
    <source>
        <dbReference type="Pfam" id="PF00551"/>
    </source>
</evidence>
<keyword evidence="6 8" id="KW-0648">Protein biosynthesis</keyword>
<dbReference type="Pfam" id="PF00551">
    <property type="entry name" value="Formyl_trans_N"/>
    <property type="match status" value="1"/>
</dbReference>
<dbReference type="InterPro" id="IPR044135">
    <property type="entry name" value="Met-tRNA-FMT_C"/>
</dbReference>
<dbReference type="CDD" id="cd08704">
    <property type="entry name" value="Met_tRNA_FMT_C"/>
    <property type="match status" value="1"/>
</dbReference>
<evidence type="ECO:0000256" key="7">
    <source>
        <dbReference type="ARBA" id="ARBA00048558"/>
    </source>
</evidence>
<accession>A0A1R1MJB2</accession>
<dbReference type="GO" id="GO:0004479">
    <property type="term" value="F:methionyl-tRNA formyltransferase activity"/>
    <property type="evidence" value="ECO:0007669"/>
    <property type="project" value="UniProtKB-UniRule"/>
</dbReference>
<dbReference type="AlphaFoldDB" id="A0A1R1MJB2"/>
<feature type="domain" description="Formyl transferase N-terminal" evidence="9">
    <location>
        <begin position="5"/>
        <end position="185"/>
    </location>
</feature>
<dbReference type="EMBL" id="MOEN01000052">
    <property type="protein sequence ID" value="OMH39836.1"/>
    <property type="molecule type" value="Genomic_DNA"/>
</dbReference>
<protein>
    <recommendedName>
        <fullName evidence="4 8">Methionyl-tRNA formyltransferase</fullName>
        <ecNumber evidence="3 8">2.1.2.9</ecNumber>
    </recommendedName>
</protein>
<dbReference type="InterPro" id="IPR005794">
    <property type="entry name" value="Fmt"/>
</dbReference>
<proteinExistence type="inferred from homology"/>
<dbReference type="InterPro" id="IPR037022">
    <property type="entry name" value="Formyl_trans_C_sf"/>
</dbReference>
<reference evidence="11 12" key="1">
    <citation type="submission" date="2016-10" db="EMBL/GenBank/DDBJ databases">
        <title>Genome sequence of a sulfur-reducing bacterium Desulfurobacterium indicum K6013.</title>
        <authorList>
            <person name="Cao J."/>
            <person name="Shao Z."/>
            <person name="Alain K."/>
            <person name="Jebbar M."/>
        </authorList>
    </citation>
    <scope>NUCLEOTIDE SEQUENCE [LARGE SCALE GENOMIC DNA]</scope>
    <source>
        <strain evidence="11 12">K6013</strain>
    </source>
</reference>
<dbReference type="InterPro" id="IPR005793">
    <property type="entry name" value="Formyl_trans_C"/>
</dbReference>
<dbReference type="Proteomes" id="UP000187408">
    <property type="component" value="Unassembled WGS sequence"/>
</dbReference>
<dbReference type="Gene3D" id="3.40.50.170">
    <property type="entry name" value="Formyl transferase, N-terminal domain"/>
    <property type="match status" value="1"/>
</dbReference>
<dbReference type="SUPFAM" id="SSF53328">
    <property type="entry name" value="Formyltransferase"/>
    <property type="match status" value="1"/>
</dbReference>
<organism evidence="11 12">
    <name type="scientific">Desulfurobacterium indicum</name>
    <dbReference type="NCBI Taxonomy" id="1914305"/>
    <lineage>
        <taxon>Bacteria</taxon>
        <taxon>Pseudomonadati</taxon>
        <taxon>Aquificota</taxon>
        <taxon>Aquificia</taxon>
        <taxon>Desulfurobacteriales</taxon>
        <taxon>Desulfurobacteriaceae</taxon>
        <taxon>Desulfurobacterium</taxon>
    </lineage>
</organism>
<evidence type="ECO:0000259" key="10">
    <source>
        <dbReference type="Pfam" id="PF02911"/>
    </source>
</evidence>